<dbReference type="Proteomes" id="UP000249922">
    <property type="component" value="Chromosome"/>
</dbReference>
<proteinExistence type="predicted"/>
<sequence length="71" mass="7885">MMILTNSVSASHLPLRSEQLASTEELIEEAAGRSFMSLARNDRESFEPGQTRIGLETAWRGKIMISTGARF</sequence>
<evidence type="ECO:0000313" key="1">
    <source>
        <dbReference type="EMBL" id="AWX93239.1"/>
    </source>
</evidence>
<protein>
    <submittedName>
        <fullName evidence="1">Uncharacterized protein</fullName>
    </submittedName>
</protein>
<gene>
    <name evidence="1" type="ORF">DPM13_09195</name>
</gene>
<dbReference type="EMBL" id="CP030239">
    <property type="protein sequence ID" value="AWX93239.1"/>
    <property type="molecule type" value="Genomic_DNA"/>
</dbReference>
<accession>A0ABN5M5U4</accession>
<reference evidence="1 2" key="1">
    <citation type="submission" date="2018-06" db="EMBL/GenBank/DDBJ databases">
        <title>Complete genome sequence of Paracoccus mutanolyticus strain RSP-02 isolated from cellulosic waste.</title>
        <authorList>
            <person name="Amrutha R.N."/>
            <person name="Shrivastav A."/>
            <person name="Buddana S.K."/>
            <person name="Deshpande U."/>
            <person name="Prakasham R.S."/>
        </authorList>
    </citation>
    <scope>NUCLEOTIDE SEQUENCE [LARGE SCALE GENOMIC DNA]</scope>
    <source>
        <strain evidence="1 2">RSP-02</strain>
    </source>
</reference>
<dbReference type="RefSeq" id="WP_112887883.1">
    <property type="nucleotide sequence ID" value="NZ_CP030239.1"/>
</dbReference>
<name>A0ABN5M5U4_9RHOB</name>
<organism evidence="1 2">
    <name type="scientific">Paracoccus mutanolyticus</name>
    <dbReference type="NCBI Taxonomy" id="1499308"/>
    <lineage>
        <taxon>Bacteria</taxon>
        <taxon>Pseudomonadati</taxon>
        <taxon>Pseudomonadota</taxon>
        <taxon>Alphaproteobacteria</taxon>
        <taxon>Rhodobacterales</taxon>
        <taxon>Paracoccaceae</taxon>
        <taxon>Paracoccus</taxon>
    </lineage>
</organism>
<keyword evidence="2" id="KW-1185">Reference proteome</keyword>
<evidence type="ECO:0000313" key="2">
    <source>
        <dbReference type="Proteomes" id="UP000249922"/>
    </source>
</evidence>